<dbReference type="SUPFAM" id="SSF55781">
    <property type="entry name" value="GAF domain-like"/>
    <property type="match status" value="1"/>
</dbReference>
<comment type="subcellular location">
    <subcellularLocation>
        <location evidence="2">Cell inner membrane</location>
        <topology evidence="2">Multi-pass membrane protein</topology>
    </subcellularLocation>
</comment>
<dbReference type="FunFam" id="1.10.287.130:FF:000045">
    <property type="entry name" value="Two-component system sensor histidine kinase/response regulator"/>
    <property type="match status" value="1"/>
</dbReference>
<dbReference type="SUPFAM" id="SSF52172">
    <property type="entry name" value="CheY-like"/>
    <property type="match status" value="2"/>
</dbReference>
<evidence type="ECO:0000256" key="2">
    <source>
        <dbReference type="ARBA" id="ARBA00004429"/>
    </source>
</evidence>
<evidence type="ECO:0000256" key="6">
    <source>
        <dbReference type="ARBA" id="ARBA00022777"/>
    </source>
</evidence>
<sequence>MAERMRALDWSRTAIGPLHTWPQCLLSAVGMLLPSKAQIILFWGPEFTVLYNAPYRPVFGARHPWPLGRPGREAWPEIWDDMLHGLLDGVIRTGEAFGANDLLFPIERNGYPEETYFDVSYDPIRDESGSVAGVYCIVTETTARVVGERRLALLKELGATNAGALTARHACVRAVQAFEQQPQDIPFALVYAGDELLGSTKEARQQLDAAPAVQVQERPLLRANGTPMGRLVFGLNPKRPYDAQYAAFIDLVAGQVSTAIANAQAYDDERRRAEALAELDRAKTVFFSNVSHELRTPLTLILGPVEDLLRREDGGNAGAREPLELVYRNALRLLRLVNTLLDFSRIEAGRIQAAYQPTDLAAFTIDLASMFRSAFEKAGLRLVVDCAPLDELVFVDRSMWEKIVLNLLSNAFKYTLDGEVDVVLRRAGDAVELSVRDTGTGIPAEALPRVFDRFHRVEGARGRSSEGSGIGLALVAELVKLHGGSVQARSVPGEGSDFFVRLPFGHAHLPAQHLGKDEPASGSSIAADPYVEEALRWLPEGAGPDTLLPAAGLHAAPDDAEGERPRVLVADDNADMRQYLQRLLASHYTVQTVPDGAAALQAALAEPPALVLTDIMMPRLDGYGLLAALRGHEATRRLPVLMLSARAGDGYRVEALKAGADDYIVKPFAAGELLARVATHLQMARERAEAIRTLSESEERYRALVAATADAVYRMNADWSEMRYLQGREFIPDTQQADRSWLEKYILPEDQPQVLAAVRAAIARKNPFQLEHRVLRVDGSTGWTASRAVPVLGPDGEIAEWFGAASDVSARRQAEEALKDADRRKDEFLAVLSHELRNPLAPLRNGIQLLGMLSEPQALQRTRVMMERQISQIVRLVDDLLDMTRINQGKVRLRSERLDLCAVVLAAADSARPAMEQQKHRLAVELPQQPIRVHADAVRLGQVLGNLLNNAAKFTPEGGEIHITADVDAGQARVRVRDTGIGIPAHKLHAIFDMFTQVDPSTERSRSGLGIGLTLARRLVELHGGTLAVRSEGPGRGSEFTVRLPVEAAGPARAANADGAPAGRSKRKLRRILVVDDNVDAANTIAVLLGSQGHDAHTCNDAGQALAKAERLRPDVILMDIGMPGLSGWELCRLIREQPWGHAIAIHALTGYGQPDDRQRSLAAGFDGHMTKPVDFGELERVLADRPEEMPCPLSSPMPARSR</sequence>
<dbReference type="InterPro" id="IPR003594">
    <property type="entry name" value="HATPase_dom"/>
</dbReference>
<dbReference type="InterPro" id="IPR013656">
    <property type="entry name" value="PAS_4"/>
</dbReference>
<dbReference type="PRINTS" id="PR00344">
    <property type="entry name" value="BCTRLSENSOR"/>
</dbReference>
<dbReference type="GO" id="GO:0005886">
    <property type="term" value="C:plasma membrane"/>
    <property type="evidence" value="ECO:0007669"/>
    <property type="project" value="UniProtKB-SubCell"/>
</dbReference>
<dbReference type="CDD" id="cd00130">
    <property type="entry name" value="PAS"/>
    <property type="match status" value="1"/>
</dbReference>
<dbReference type="Proteomes" id="UP000541185">
    <property type="component" value="Unassembled WGS sequence"/>
</dbReference>
<evidence type="ECO:0000256" key="1">
    <source>
        <dbReference type="ARBA" id="ARBA00000085"/>
    </source>
</evidence>
<feature type="domain" description="Histidine kinase" evidence="8">
    <location>
        <begin position="289"/>
        <end position="506"/>
    </location>
</feature>
<feature type="domain" description="Histidine kinase" evidence="8">
    <location>
        <begin position="831"/>
        <end position="1048"/>
    </location>
</feature>
<dbReference type="SMART" id="SM00388">
    <property type="entry name" value="HisKA"/>
    <property type="match status" value="2"/>
</dbReference>
<comment type="catalytic activity">
    <reaction evidence="1">
        <text>ATP + protein L-histidine = ADP + protein N-phospho-L-histidine.</text>
        <dbReference type="EC" id="2.7.13.3"/>
    </reaction>
</comment>
<dbReference type="NCBIfam" id="TIGR00229">
    <property type="entry name" value="sensory_box"/>
    <property type="match status" value="1"/>
</dbReference>
<feature type="domain" description="Response regulatory" evidence="9">
    <location>
        <begin position="566"/>
        <end position="681"/>
    </location>
</feature>
<dbReference type="CDD" id="cd16922">
    <property type="entry name" value="HATPase_EvgS-ArcB-TorS-like"/>
    <property type="match status" value="1"/>
</dbReference>
<dbReference type="InterPro" id="IPR004358">
    <property type="entry name" value="Sig_transdc_His_kin-like_C"/>
</dbReference>
<organism evidence="11 12">
    <name type="scientific">Ramlibacter agri</name>
    <dbReference type="NCBI Taxonomy" id="2728837"/>
    <lineage>
        <taxon>Bacteria</taxon>
        <taxon>Pseudomonadati</taxon>
        <taxon>Pseudomonadota</taxon>
        <taxon>Betaproteobacteria</taxon>
        <taxon>Burkholderiales</taxon>
        <taxon>Comamonadaceae</taxon>
        <taxon>Ramlibacter</taxon>
    </lineage>
</organism>
<reference evidence="11 12" key="1">
    <citation type="submission" date="2020-04" db="EMBL/GenBank/DDBJ databases">
        <title>Ramlibacter sp. G-1-2-2 isolated from soil.</title>
        <authorList>
            <person name="Dahal R.H."/>
        </authorList>
    </citation>
    <scope>NUCLEOTIDE SEQUENCE [LARGE SCALE GENOMIC DNA]</scope>
    <source>
        <strain evidence="11 12">G-1-2-2</strain>
    </source>
</reference>
<dbReference type="InterPro" id="IPR000014">
    <property type="entry name" value="PAS"/>
</dbReference>
<dbReference type="InterPro" id="IPR036890">
    <property type="entry name" value="HATPase_C_sf"/>
</dbReference>
<dbReference type="PROSITE" id="PS50110">
    <property type="entry name" value="RESPONSE_REGULATORY"/>
    <property type="match status" value="2"/>
</dbReference>
<dbReference type="EC" id="2.7.13.3" evidence="3"/>
<feature type="domain" description="Response regulatory" evidence="9">
    <location>
        <begin position="1071"/>
        <end position="1187"/>
    </location>
</feature>
<keyword evidence="4 7" id="KW-0597">Phosphoprotein</keyword>
<evidence type="ECO:0000259" key="9">
    <source>
        <dbReference type="PROSITE" id="PS50110"/>
    </source>
</evidence>
<dbReference type="Gene3D" id="3.30.450.40">
    <property type="match status" value="1"/>
</dbReference>
<dbReference type="InterPro" id="IPR001610">
    <property type="entry name" value="PAC"/>
</dbReference>
<dbReference type="Pfam" id="PF00072">
    <property type="entry name" value="Response_reg"/>
    <property type="match status" value="2"/>
</dbReference>
<name>A0A848HEX3_9BURK</name>
<feature type="modified residue" description="4-aspartylphosphate" evidence="7">
    <location>
        <position position="1120"/>
    </location>
</feature>
<dbReference type="Gene3D" id="3.40.50.2300">
    <property type="match status" value="2"/>
</dbReference>
<dbReference type="EMBL" id="JABBFX010000002">
    <property type="protein sequence ID" value="NML46148.1"/>
    <property type="molecule type" value="Genomic_DNA"/>
</dbReference>
<dbReference type="InterPro" id="IPR005467">
    <property type="entry name" value="His_kinase_dom"/>
</dbReference>
<dbReference type="CDD" id="cd17574">
    <property type="entry name" value="REC_OmpR"/>
    <property type="match status" value="1"/>
</dbReference>
<gene>
    <name evidence="11" type="ORF">HHL11_20540</name>
</gene>
<dbReference type="SUPFAM" id="SSF55785">
    <property type="entry name" value="PYP-like sensor domain (PAS domain)"/>
    <property type="match status" value="1"/>
</dbReference>
<keyword evidence="12" id="KW-1185">Reference proteome</keyword>
<dbReference type="GO" id="GO:0000155">
    <property type="term" value="F:phosphorelay sensor kinase activity"/>
    <property type="evidence" value="ECO:0007669"/>
    <property type="project" value="InterPro"/>
</dbReference>
<dbReference type="Gene3D" id="1.10.287.130">
    <property type="match status" value="2"/>
</dbReference>
<keyword evidence="5" id="KW-0808">Transferase</keyword>
<evidence type="ECO:0000259" key="8">
    <source>
        <dbReference type="PROSITE" id="PS50109"/>
    </source>
</evidence>
<comment type="caution">
    <text evidence="11">The sequence shown here is derived from an EMBL/GenBank/DDBJ whole genome shotgun (WGS) entry which is preliminary data.</text>
</comment>
<protein>
    <recommendedName>
        <fullName evidence="3">histidine kinase</fullName>
        <ecNumber evidence="3">2.7.13.3</ecNumber>
    </recommendedName>
</protein>
<dbReference type="InterPro" id="IPR036097">
    <property type="entry name" value="HisK_dim/P_sf"/>
</dbReference>
<feature type="modified residue" description="4-aspartylphosphate" evidence="7">
    <location>
        <position position="614"/>
    </location>
</feature>
<dbReference type="SMART" id="SM00448">
    <property type="entry name" value="REC"/>
    <property type="match status" value="2"/>
</dbReference>
<dbReference type="SMART" id="SM00086">
    <property type="entry name" value="PAC"/>
    <property type="match status" value="2"/>
</dbReference>
<evidence type="ECO:0000256" key="3">
    <source>
        <dbReference type="ARBA" id="ARBA00012438"/>
    </source>
</evidence>
<dbReference type="InterPro" id="IPR029016">
    <property type="entry name" value="GAF-like_dom_sf"/>
</dbReference>
<dbReference type="InterPro" id="IPR013655">
    <property type="entry name" value="PAS_fold_3"/>
</dbReference>
<evidence type="ECO:0000259" key="10">
    <source>
        <dbReference type="PROSITE" id="PS50113"/>
    </source>
</evidence>
<evidence type="ECO:0000313" key="11">
    <source>
        <dbReference type="EMBL" id="NML46148.1"/>
    </source>
</evidence>
<dbReference type="PANTHER" id="PTHR43547">
    <property type="entry name" value="TWO-COMPONENT HISTIDINE KINASE"/>
    <property type="match status" value="1"/>
</dbReference>
<dbReference type="PROSITE" id="PS50109">
    <property type="entry name" value="HIS_KIN"/>
    <property type="match status" value="2"/>
</dbReference>
<dbReference type="FunFam" id="3.30.565.10:FF:000006">
    <property type="entry name" value="Sensor histidine kinase WalK"/>
    <property type="match status" value="2"/>
</dbReference>
<dbReference type="Pfam" id="PF00512">
    <property type="entry name" value="HisKA"/>
    <property type="match status" value="2"/>
</dbReference>
<dbReference type="CDD" id="cd00082">
    <property type="entry name" value="HisKA"/>
    <property type="match status" value="2"/>
</dbReference>
<evidence type="ECO:0000256" key="5">
    <source>
        <dbReference type="ARBA" id="ARBA00022679"/>
    </source>
</evidence>
<dbReference type="InterPro" id="IPR003661">
    <property type="entry name" value="HisK_dim/P_dom"/>
</dbReference>
<dbReference type="InterPro" id="IPR035965">
    <property type="entry name" value="PAS-like_dom_sf"/>
</dbReference>
<dbReference type="PANTHER" id="PTHR43547:SF2">
    <property type="entry name" value="HYBRID SIGNAL TRANSDUCTION HISTIDINE KINASE C"/>
    <property type="match status" value="1"/>
</dbReference>
<dbReference type="Pfam" id="PF02518">
    <property type="entry name" value="HATPase_c"/>
    <property type="match status" value="2"/>
</dbReference>
<dbReference type="SUPFAM" id="SSF47384">
    <property type="entry name" value="Homodimeric domain of signal transducing histidine kinase"/>
    <property type="match status" value="2"/>
</dbReference>
<evidence type="ECO:0000313" key="12">
    <source>
        <dbReference type="Proteomes" id="UP000541185"/>
    </source>
</evidence>
<dbReference type="Pfam" id="PF08447">
    <property type="entry name" value="PAS_3"/>
    <property type="match status" value="1"/>
</dbReference>
<dbReference type="CDD" id="cd17580">
    <property type="entry name" value="REC_2_DhkD-like"/>
    <property type="match status" value="1"/>
</dbReference>
<dbReference type="InterPro" id="IPR000700">
    <property type="entry name" value="PAS-assoc_C"/>
</dbReference>
<dbReference type="Gene3D" id="3.30.565.10">
    <property type="entry name" value="Histidine kinase-like ATPase, C-terminal domain"/>
    <property type="match status" value="2"/>
</dbReference>
<accession>A0A848HEX3</accession>
<evidence type="ECO:0000256" key="7">
    <source>
        <dbReference type="PROSITE-ProRule" id="PRU00169"/>
    </source>
</evidence>
<dbReference type="SMART" id="SM00387">
    <property type="entry name" value="HATPase_c"/>
    <property type="match status" value="2"/>
</dbReference>
<dbReference type="SUPFAM" id="SSF55874">
    <property type="entry name" value="ATPase domain of HSP90 chaperone/DNA topoisomerase II/histidine kinase"/>
    <property type="match status" value="2"/>
</dbReference>
<dbReference type="InterPro" id="IPR001789">
    <property type="entry name" value="Sig_transdc_resp-reg_receiver"/>
</dbReference>
<dbReference type="Pfam" id="PF08448">
    <property type="entry name" value="PAS_4"/>
    <property type="match status" value="1"/>
</dbReference>
<dbReference type="Gene3D" id="3.30.450.20">
    <property type="entry name" value="PAS domain"/>
    <property type="match status" value="2"/>
</dbReference>
<proteinExistence type="predicted"/>
<dbReference type="PROSITE" id="PS50113">
    <property type="entry name" value="PAC"/>
    <property type="match status" value="1"/>
</dbReference>
<dbReference type="InterPro" id="IPR011006">
    <property type="entry name" value="CheY-like_superfamily"/>
</dbReference>
<evidence type="ECO:0000256" key="4">
    <source>
        <dbReference type="ARBA" id="ARBA00022553"/>
    </source>
</evidence>
<keyword evidence="6" id="KW-0418">Kinase</keyword>
<dbReference type="AlphaFoldDB" id="A0A848HEX3"/>
<feature type="domain" description="PAC" evidence="10">
    <location>
        <begin position="768"/>
        <end position="820"/>
    </location>
</feature>